<evidence type="ECO:0000313" key="1">
    <source>
        <dbReference type="EMBL" id="AWR93991.1"/>
    </source>
</evidence>
<dbReference type="KEGG" id="abri:DFR85_04510"/>
<name>A0A2U9ID90_9CREN</name>
<dbReference type="EMBL" id="CP029289">
    <property type="protein sequence ID" value="AWR93991.1"/>
    <property type="molecule type" value="Genomic_DNA"/>
</dbReference>
<dbReference type="Proteomes" id="UP000248044">
    <property type="component" value="Chromosome"/>
</dbReference>
<dbReference type="AlphaFoldDB" id="A0A2U9ID90"/>
<evidence type="ECO:0000313" key="2">
    <source>
        <dbReference type="Proteomes" id="UP000248044"/>
    </source>
</evidence>
<protein>
    <submittedName>
        <fullName evidence="1">Uncharacterized protein</fullName>
    </submittedName>
</protein>
<gene>
    <name evidence="1" type="ORF">DFR85_04510</name>
</gene>
<accession>A0A2U9ID90</accession>
<proteinExistence type="predicted"/>
<keyword evidence="2" id="KW-1185">Reference proteome</keyword>
<organism evidence="1 2">
    <name type="scientific">Acidianus brierleyi</name>
    <dbReference type="NCBI Taxonomy" id="41673"/>
    <lineage>
        <taxon>Archaea</taxon>
        <taxon>Thermoproteota</taxon>
        <taxon>Thermoprotei</taxon>
        <taxon>Sulfolobales</taxon>
        <taxon>Sulfolobaceae</taxon>
        <taxon>Acidianus</taxon>
    </lineage>
</organism>
<reference evidence="1 2" key="1">
    <citation type="submission" date="2018-05" db="EMBL/GenBank/DDBJ databases">
        <title>Complete Genome Sequences of Extremely Thermoacidophilic, Metal-Mobilizing Type-Strain Members of the Archaeal Family Sulfolobaceae: Acidianus brierleyi DSM-1651T, Acidianus sulfidivorans DSM-18786T, Metallosphaera hakonensis DSM-7519T, and Metallosphaera prunae DSM-10039T.</title>
        <authorList>
            <person name="Counts J.A."/>
            <person name="Kelly R.M."/>
        </authorList>
    </citation>
    <scope>NUCLEOTIDE SEQUENCE [LARGE SCALE GENOMIC DNA]</scope>
    <source>
        <strain evidence="1 2">DSM 1651</strain>
    </source>
</reference>
<sequence length="166" mass="19462">MYLIEVKYRNDNERKRLDYIVSKWPNKISKPEGYLLQVNDDIYSDVISEIVNKFPIDVISIYKISKIDLNEEKYSESRTFKLQRELKEVKSFMSYLISKRKGIFLGNSGEMEIYDIYTRKGIVRLYMNIKGDSSTSVFISLTGGQEAVRKLLEELTEEIKIFGDSK</sequence>